<feature type="binding site" evidence="8">
    <location>
        <position position="29"/>
    </location>
    <ligand>
        <name>ATP</name>
        <dbReference type="ChEBI" id="CHEBI:30616"/>
    </ligand>
</feature>
<dbReference type="SMART" id="SM00359">
    <property type="entry name" value="PUA"/>
    <property type="match status" value="1"/>
</dbReference>
<dbReference type="NCBIfam" id="TIGR01027">
    <property type="entry name" value="proB"/>
    <property type="match status" value="1"/>
</dbReference>
<dbReference type="PANTHER" id="PTHR43654">
    <property type="entry name" value="GLUTAMATE 5-KINASE"/>
    <property type="match status" value="1"/>
</dbReference>
<evidence type="ECO:0000259" key="9">
    <source>
        <dbReference type="SMART" id="SM00359"/>
    </source>
</evidence>
<dbReference type="Pfam" id="PF00696">
    <property type="entry name" value="AA_kinase"/>
    <property type="match status" value="1"/>
</dbReference>
<dbReference type="PRINTS" id="PR00474">
    <property type="entry name" value="GLU5KINASE"/>
</dbReference>
<dbReference type="CDD" id="cd04242">
    <property type="entry name" value="AAK_G5K_ProB"/>
    <property type="match status" value="1"/>
</dbReference>
<dbReference type="Pfam" id="PF01472">
    <property type="entry name" value="PUA"/>
    <property type="match status" value="1"/>
</dbReference>
<dbReference type="RefSeq" id="WP_156611868.1">
    <property type="nucleotide sequence ID" value="NZ_WPCU01000010.1"/>
</dbReference>
<keyword evidence="7 8" id="KW-0067">ATP-binding</keyword>
<dbReference type="GO" id="GO:0055129">
    <property type="term" value="P:L-proline biosynthetic process"/>
    <property type="evidence" value="ECO:0007669"/>
    <property type="project" value="UniProtKB-UniRule"/>
</dbReference>
<reference evidence="10 11" key="1">
    <citation type="submission" date="2019-12" db="EMBL/GenBank/DDBJ databases">
        <title>Auraticoccus cholistani sp. nov., an actinomycete isolated from soil of Cholistan desert.</title>
        <authorList>
            <person name="Cheema M.T."/>
        </authorList>
    </citation>
    <scope>NUCLEOTIDE SEQUENCE [LARGE SCALE GENOMIC DNA]</scope>
    <source>
        <strain evidence="10 11">F435</strain>
    </source>
</reference>
<evidence type="ECO:0000256" key="8">
    <source>
        <dbReference type="HAMAP-Rule" id="MF_00456"/>
    </source>
</evidence>
<proteinExistence type="inferred from homology"/>
<dbReference type="InterPro" id="IPR019797">
    <property type="entry name" value="Glutamate_5-kinase_CS"/>
</dbReference>
<dbReference type="PANTHER" id="PTHR43654:SF1">
    <property type="entry name" value="ISOPENTENYL PHOSPHATE KINASE"/>
    <property type="match status" value="1"/>
</dbReference>
<comment type="similarity">
    <text evidence="8">Belongs to the glutamate 5-kinase family.</text>
</comment>
<dbReference type="EMBL" id="WPCU01000010">
    <property type="protein sequence ID" value="MVA77615.1"/>
    <property type="molecule type" value="Genomic_DNA"/>
</dbReference>
<feature type="binding site" evidence="8">
    <location>
        <begin position="229"/>
        <end position="235"/>
    </location>
    <ligand>
        <name>ATP</name>
        <dbReference type="ChEBI" id="CHEBI:30616"/>
    </ligand>
</feature>
<dbReference type="SUPFAM" id="SSF53633">
    <property type="entry name" value="Carbamate kinase-like"/>
    <property type="match status" value="1"/>
</dbReference>
<accession>A0A6A9V1Z4</accession>
<evidence type="ECO:0000313" key="11">
    <source>
        <dbReference type="Proteomes" id="UP000435304"/>
    </source>
</evidence>
<dbReference type="GO" id="GO:0003723">
    <property type="term" value="F:RNA binding"/>
    <property type="evidence" value="ECO:0007669"/>
    <property type="project" value="InterPro"/>
</dbReference>
<feature type="domain" description="PUA" evidence="9">
    <location>
        <begin position="292"/>
        <end position="375"/>
    </location>
</feature>
<dbReference type="FunFam" id="3.40.1160.10:FF:000018">
    <property type="entry name" value="Glutamate 5-kinase"/>
    <property type="match status" value="1"/>
</dbReference>
<keyword evidence="1 8" id="KW-0963">Cytoplasm</keyword>
<comment type="pathway">
    <text evidence="8">Amino-acid biosynthesis; L-proline biosynthesis; L-glutamate 5-semialdehyde from L-glutamate: step 1/2.</text>
</comment>
<evidence type="ECO:0000313" key="10">
    <source>
        <dbReference type="EMBL" id="MVA77615.1"/>
    </source>
</evidence>
<keyword evidence="3 8" id="KW-0641">Proline biosynthesis</keyword>
<comment type="caution">
    <text evidence="10">The sequence shown here is derived from an EMBL/GenBank/DDBJ whole genome shotgun (WGS) entry which is preliminary data.</text>
</comment>
<dbReference type="InterPro" id="IPR005715">
    <property type="entry name" value="Glu_5kinase/COase_Synthase"/>
</dbReference>
<dbReference type="InterPro" id="IPR036393">
    <property type="entry name" value="AceGlu_kinase-like_sf"/>
</dbReference>
<dbReference type="PROSITE" id="PS50890">
    <property type="entry name" value="PUA"/>
    <property type="match status" value="1"/>
</dbReference>
<evidence type="ECO:0000256" key="5">
    <source>
        <dbReference type="ARBA" id="ARBA00022741"/>
    </source>
</evidence>
<dbReference type="AlphaFoldDB" id="A0A6A9V1Z4"/>
<evidence type="ECO:0000256" key="7">
    <source>
        <dbReference type="ARBA" id="ARBA00022840"/>
    </source>
</evidence>
<feature type="binding site" evidence="8">
    <location>
        <position position="168"/>
    </location>
    <ligand>
        <name>substrate</name>
    </ligand>
</feature>
<feature type="binding site" evidence="8">
    <location>
        <position position="69"/>
    </location>
    <ligand>
        <name>substrate</name>
    </ligand>
</feature>
<dbReference type="GO" id="GO:0005524">
    <property type="term" value="F:ATP binding"/>
    <property type="evidence" value="ECO:0007669"/>
    <property type="project" value="UniProtKB-KW"/>
</dbReference>
<dbReference type="CDD" id="cd21157">
    <property type="entry name" value="PUA_G5K"/>
    <property type="match status" value="1"/>
</dbReference>
<dbReference type="PIRSF" id="PIRSF000729">
    <property type="entry name" value="GK"/>
    <property type="match status" value="1"/>
</dbReference>
<keyword evidence="4 8" id="KW-0808">Transferase</keyword>
<dbReference type="GO" id="GO:0005829">
    <property type="term" value="C:cytosol"/>
    <property type="evidence" value="ECO:0007669"/>
    <property type="project" value="TreeGrafter"/>
</dbReference>
<comment type="function">
    <text evidence="8">Catalyzes the transfer of a phosphate group to glutamate to form L-glutamate 5-phosphate.</text>
</comment>
<organism evidence="10 11">
    <name type="scientific">Auraticoccus cholistanensis</name>
    <dbReference type="NCBI Taxonomy" id="2656650"/>
    <lineage>
        <taxon>Bacteria</taxon>
        <taxon>Bacillati</taxon>
        <taxon>Actinomycetota</taxon>
        <taxon>Actinomycetes</taxon>
        <taxon>Propionibacteriales</taxon>
        <taxon>Propionibacteriaceae</taxon>
        <taxon>Auraticoccus</taxon>
    </lineage>
</organism>
<dbReference type="EC" id="2.7.2.11" evidence="8"/>
<dbReference type="Proteomes" id="UP000435304">
    <property type="component" value="Unassembled WGS sequence"/>
</dbReference>
<keyword evidence="5 8" id="KW-0547">Nucleotide-binding</keyword>
<feature type="binding site" evidence="8">
    <location>
        <position position="156"/>
    </location>
    <ligand>
        <name>substrate</name>
    </ligand>
</feature>
<dbReference type="InterPro" id="IPR036974">
    <property type="entry name" value="PUA_sf"/>
</dbReference>
<protein>
    <recommendedName>
        <fullName evidence="8">Glutamate 5-kinase</fullName>
        <ecNumber evidence="8">2.7.2.11</ecNumber>
    </recommendedName>
    <alternativeName>
        <fullName evidence="8">Gamma-glutamyl kinase</fullName>
        <shortName evidence="8">GK</shortName>
    </alternativeName>
</protein>
<evidence type="ECO:0000256" key="6">
    <source>
        <dbReference type="ARBA" id="ARBA00022777"/>
    </source>
</evidence>
<evidence type="ECO:0000256" key="2">
    <source>
        <dbReference type="ARBA" id="ARBA00022605"/>
    </source>
</evidence>
<keyword evidence="11" id="KW-1185">Reference proteome</keyword>
<dbReference type="InterPro" id="IPR001048">
    <property type="entry name" value="Asp/Glu/Uridylate_kinase"/>
</dbReference>
<name>A0A6A9V1Z4_9ACTN</name>
<dbReference type="HAMAP" id="MF_00456">
    <property type="entry name" value="ProB"/>
    <property type="match status" value="1"/>
</dbReference>
<dbReference type="InterPro" id="IPR015947">
    <property type="entry name" value="PUA-like_sf"/>
</dbReference>
<evidence type="ECO:0000256" key="1">
    <source>
        <dbReference type="ARBA" id="ARBA00022490"/>
    </source>
</evidence>
<comment type="subcellular location">
    <subcellularLocation>
        <location evidence="8">Cytoplasm</location>
    </subcellularLocation>
</comment>
<dbReference type="InterPro" id="IPR041739">
    <property type="entry name" value="G5K_ProB"/>
</dbReference>
<keyword evidence="6 8" id="KW-0418">Kinase</keyword>
<gene>
    <name evidence="8" type="primary">proB</name>
    <name evidence="10" type="ORF">GC722_16555</name>
</gene>
<dbReference type="Gene3D" id="3.40.1160.10">
    <property type="entry name" value="Acetylglutamate kinase-like"/>
    <property type="match status" value="1"/>
</dbReference>
<comment type="catalytic activity">
    <reaction evidence="8">
        <text>L-glutamate + ATP = L-glutamyl 5-phosphate + ADP</text>
        <dbReference type="Rhea" id="RHEA:14877"/>
        <dbReference type="ChEBI" id="CHEBI:29985"/>
        <dbReference type="ChEBI" id="CHEBI:30616"/>
        <dbReference type="ChEBI" id="CHEBI:58274"/>
        <dbReference type="ChEBI" id="CHEBI:456216"/>
        <dbReference type="EC" id="2.7.2.11"/>
    </reaction>
</comment>
<dbReference type="UniPathway" id="UPA00098">
    <property type="reaction ID" value="UER00359"/>
</dbReference>
<dbReference type="InterPro" id="IPR002478">
    <property type="entry name" value="PUA"/>
</dbReference>
<sequence>MSEAASAGVGSGGSPTRAQVATARRVVVKVGSSSLTTPQGGLDPQRVAALVDALAAVRLAGREVVLVSSGAIAAGLAPLGLRGRPRDLATQQAAASVGQGLLVEQYMQRFARHGITVGQVLLTVEDVTVQSKYRNAYRTAAKLLELGVLPIVNENDTVATKEIRFGDNDRLAALVAHLVHADALVLLSDVPALFTAHPDTPGARRIADVADADELLGVDISRRGSAVGTGGMVTKLEAARIATSAGIPTLLTDAGSAAQALAGGDVGTAFAATGKRRPTRLLWLAHVSDAQGSLVLDAGAVRAVTERKASLLPAGITGVRGSFSAGEPVDLVDVDGRVVARGLVSYDAADLPGMIGQRTGTLGSELGAEYARVVVHRDALVVLR</sequence>
<evidence type="ECO:0000256" key="4">
    <source>
        <dbReference type="ARBA" id="ARBA00022679"/>
    </source>
</evidence>
<evidence type="ECO:0000256" key="3">
    <source>
        <dbReference type="ARBA" id="ARBA00022650"/>
    </source>
</evidence>
<dbReference type="Gene3D" id="2.30.130.10">
    <property type="entry name" value="PUA domain"/>
    <property type="match status" value="1"/>
</dbReference>
<keyword evidence="2 8" id="KW-0028">Amino-acid biosynthesis</keyword>
<feature type="binding site" evidence="8">
    <location>
        <begin position="188"/>
        <end position="189"/>
    </location>
    <ligand>
        <name>ATP</name>
        <dbReference type="ChEBI" id="CHEBI:30616"/>
    </ligand>
</feature>
<dbReference type="GO" id="GO:0004349">
    <property type="term" value="F:glutamate 5-kinase activity"/>
    <property type="evidence" value="ECO:0007669"/>
    <property type="project" value="UniProtKB-UniRule"/>
</dbReference>
<dbReference type="InterPro" id="IPR011529">
    <property type="entry name" value="Glu_5kinase"/>
</dbReference>
<dbReference type="PROSITE" id="PS00902">
    <property type="entry name" value="GLUTAMATE_5_KINASE"/>
    <property type="match status" value="1"/>
</dbReference>
<dbReference type="InterPro" id="IPR001057">
    <property type="entry name" value="Glu/AcGlu_kinase"/>
</dbReference>
<dbReference type="SUPFAM" id="SSF88697">
    <property type="entry name" value="PUA domain-like"/>
    <property type="match status" value="1"/>
</dbReference>